<dbReference type="RefSeq" id="WP_117545128.1">
    <property type="nucleotide sequence ID" value="NZ_QVLV01000014.1"/>
</dbReference>
<dbReference type="EMBL" id="QVLV01000014">
    <property type="protein sequence ID" value="RGE57669.1"/>
    <property type="molecule type" value="Genomic_DNA"/>
</dbReference>
<dbReference type="GO" id="GO:0016740">
    <property type="term" value="F:transferase activity"/>
    <property type="evidence" value="ECO:0007669"/>
    <property type="project" value="UniProtKB-KW"/>
</dbReference>
<dbReference type="PANTHER" id="PTHR43300">
    <property type="entry name" value="ACETYLTRANSFERASE"/>
    <property type="match status" value="1"/>
</dbReference>
<keyword evidence="1" id="KW-0808">Transferase</keyword>
<proteinExistence type="predicted"/>
<protein>
    <submittedName>
        <fullName evidence="1">Antibiotic acetyltransferase</fullName>
    </submittedName>
</protein>
<keyword evidence="2" id="KW-1185">Reference proteome</keyword>
<dbReference type="SUPFAM" id="SSF51161">
    <property type="entry name" value="Trimeric LpxA-like enzymes"/>
    <property type="match status" value="1"/>
</dbReference>
<evidence type="ECO:0000313" key="1">
    <source>
        <dbReference type="EMBL" id="RGE57669.1"/>
    </source>
</evidence>
<dbReference type="GeneID" id="97988782"/>
<evidence type="ECO:0000313" key="2">
    <source>
        <dbReference type="Proteomes" id="UP000260812"/>
    </source>
</evidence>
<dbReference type="Gene3D" id="2.160.10.10">
    <property type="entry name" value="Hexapeptide repeat proteins"/>
    <property type="match status" value="1"/>
</dbReference>
<dbReference type="Proteomes" id="UP000260812">
    <property type="component" value="Unassembled WGS sequence"/>
</dbReference>
<gene>
    <name evidence="1" type="ORF">DXC51_18380</name>
</gene>
<dbReference type="InterPro" id="IPR001451">
    <property type="entry name" value="Hexapep"/>
</dbReference>
<dbReference type="AlphaFoldDB" id="A0A3E3I0A4"/>
<dbReference type="InterPro" id="IPR050179">
    <property type="entry name" value="Trans_hexapeptide_repeat"/>
</dbReference>
<comment type="caution">
    <text evidence="1">The sequence shown here is derived from an EMBL/GenBank/DDBJ whole genome shotgun (WGS) entry which is preliminary data.</text>
</comment>
<sequence length="203" mass="22588">MKLRYIIQKVFRKIFNRPCIDASTLDKTSRVDIGTVIIASKLGRYSYVGEHSSLLYVEVGAFTCISNYCAIGGGSHPTEWVSLSPVFNTTKGIIKTKLGSLVYNPFVKVEIGNDVWIGSHCLIKSGVKIADGAIVGMGSVVTHDIGPYEIWGGNPAKLLRKRFNDETIEELQKISWWDWNDELINMKAQLFSNPSDLIQSMKG</sequence>
<organism evidence="1 2">
    <name type="scientific">Eisenbergiella massiliensis</name>
    <dbReference type="NCBI Taxonomy" id="1720294"/>
    <lineage>
        <taxon>Bacteria</taxon>
        <taxon>Bacillati</taxon>
        <taxon>Bacillota</taxon>
        <taxon>Clostridia</taxon>
        <taxon>Lachnospirales</taxon>
        <taxon>Lachnospiraceae</taxon>
        <taxon>Eisenbergiella</taxon>
    </lineage>
</organism>
<dbReference type="InterPro" id="IPR011004">
    <property type="entry name" value="Trimer_LpxA-like_sf"/>
</dbReference>
<dbReference type="PANTHER" id="PTHR43300:SF11">
    <property type="entry name" value="ACETYLTRANSFERASE RV3034C-RELATED"/>
    <property type="match status" value="1"/>
</dbReference>
<name>A0A3E3I0A4_9FIRM</name>
<accession>A0A3E3I0A4</accession>
<reference evidence="1" key="1">
    <citation type="submission" date="2018-08" db="EMBL/GenBank/DDBJ databases">
        <title>A genome reference for cultivated species of the human gut microbiota.</title>
        <authorList>
            <person name="Zou Y."/>
            <person name="Xue W."/>
            <person name="Luo G."/>
        </authorList>
    </citation>
    <scope>NUCLEOTIDE SEQUENCE [LARGE SCALE GENOMIC DNA]</scope>
    <source>
        <strain evidence="1">TF05-5AC</strain>
    </source>
</reference>
<dbReference type="Pfam" id="PF00132">
    <property type="entry name" value="Hexapep"/>
    <property type="match status" value="1"/>
</dbReference>
<dbReference type="CDD" id="cd03349">
    <property type="entry name" value="LbH_XAT"/>
    <property type="match status" value="1"/>
</dbReference>